<keyword evidence="3" id="KW-1185">Reference proteome</keyword>
<dbReference type="EMBL" id="CAKXZS010000010">
    <property type="protein sequence ID" value="CAH2396923.1"/>
    <property type="molecule type" value="Genomic_DNA"/>
</dbReference>
<sequence>MPRRFARQSKASCRPGVGVSARSRSRNLRSMSIRLAAENRNGSLFSALPLPSDEARREPGLDTIPAATCIDTGRTAHGEAVRWAALTSAAGLEMLRA</sequence>
<evidence type="ECO:0000313" key="3">
    <source>
        <dbReference type="Proteomes" id="UP001152604"/>
    </source>
</evidence>
<comment type="caution">
    <text evidence="2">The sequence shown here is derived from an EMBL/GenBank/DDBJ whole genome shotgun (WGS) entry which is preliminary data.</text>
</comment>
<evidence type="ECO:0000313" key="2">
    <source>
        <dbReference type="EMBL" id="CAH2396923.1"/>
    </source>
</evidence>
<dbReference type="Proteomes" id="UP001152604">
    <property type="component" value="Unassembled WGS sequence"/>
</dbReference>
<protein>
    <submittedName>
        <fullName evidence="2">Uncharacterized protein</fullName>
    </submittedName>
</protein>
<evidence type="ECO:0000256" key="1">
    <source>
        <dbReference type="SAM" id="MobiDB-lite"/>
    </source>
</evidence>
<name>A0ABN8JGY1_9HYPH</name>
<reference evidence="2" key="1">
    <citation type="submission" date="2022-03" db="EMBL/GenBank/DDBJ databases">
        <authorList>
            <person name="Brunel B."/>
        </authorList>
    </citation>
    <scope>NUCLEOTIDE SEQUENCE</scope>
    <source>
        <strain evidence="2">STM4922sample</strain>
    </source>
</reference>
<gene>
    <name evidence="2" type="ORF">MES4922_180047</name>
</gene>
<accession>A0ABN8JGY1</accession>
<proteinExistence type="predicted"/>
<organism evidence="2 3">
    <name type="scientific">Mesorhizobium ventifaucium</name>
    <dbReference type="NCBI Taxonomy" id="666020"/>
    <lineage>
        <taxon>Bacteria</taxon>
        <taxon>Pseudomonadati</taxon>
        <taxon>Pseudomonadota</taxon>
        <taxon>Alphaproteobacteria</taxon>
        <taxon>Hyphomicrobiales</taxon>
        <taxon>Phyllobacteriaceae</taxon>
        <taxon>Mesorhizobium</taxon>
    </lineage>
</organism>
<feature type="region of interest" description="Disordered" evidence="1">
    <location>
        <begin position="1"/>
        <end position="25"/>
    </location>
</feature>